<feature type="domain" description="HAMP" evidence="6">
    <location>
        <begin position="368"/>
        <end position="422"/>
    </location>
</feature>
<dbReference type="Pfam" id="PF00015">
    <property type="entry name" value="MCPsignal"/>
    <property type="match status" value="1"/>
</dbReference>
<sequence length="895" mass="98521">MTLRAKLTWNSIFIVFLTSLLSAIAVVFVLWSKAGHHANMQLKQASELVCDELNSEQERYIERARQIVQNTPEFAQNLWFLGRYKSEASTLGVTYLTALQKLAKQLGVDADLALFDHILAFDIEGERIALAYQTTAGNERHLLIRHRPLLPESDRQWLSADFADSASLAWQTTLPSDEIASHIATASKLAEAMVRGAIKSDVAQAQAHYIYQEHRLGLQALVPVMHVDVQLSRPVVVGFLVFTRYISDEKIKQLSLMGHIALDIRIGERSLFRVLPSRRFEEERDDIGQDNTVITFSSAPLHITQNDEFYTGELRLFSDQNVSIGALTLELPKATVNAPVRDAVIWLVGVGVGIIFIVAPVLSAYAGRKFATPLVNFTAMVKGIAEGGGNLTIRVPTDDSGEIGTLATWLNQFLNKLREIVISIITSTEYVTTSSKELQKTADMMSANVRQQTETIRMIADVVMMISETAEENRVLANEQAALVAETSQYSEALVNSIQKNTDKAEMQLRGARNAHRIIKKLSEISKQVSQHSITTSSLVVDVTSAVTEMSHSAREVAQTTHEQVESTRRAVGLVMNMAQISSNARKKAQEAVILAEEALIAASNGQRAANQTVDGMKAITESSEQISDIIEVISDIAEQTDLLALNAAIEAARAGEHGRGFAVVADEIRQLAERVGHSSKAITKHIHNNAKRIQQGAFLVNEANIALETIVKNVGRTVEQIKDLAFANEEQETHSGMVAQNITTVEDLATVIENASSQQVVAVEAILKNMETLTALAEEITSQTDAQVRDENVVEMIMNELADLSAHIHSLTFEQVSGTSSARKLILSIAEKAEKIVGKTTSQHTRSQEVFNEIRQLETVSEGNATSLEEVRQATVALVDSVEQLRDLVRRFQI</sequence>
<dbReference type="SUPFAM" id="SSF58104">
    <property type="entry name" value="Methyl-accepting chemotaxis protein (MCP) signaling domain"/>
    <property type="match status" value="3"/>
</dbReference>
<protein>
    <submittedName>
        <fullName evidence="7">Methyl-accepting chemotaxis sensory transducer</fullName>
    </submittedName>
</protein>
<dbReference type="InterPro" id="IPR004089">
    <property type="entry name" value="MCPsignal_dom"/>
</dbReference>
<evidence type="ECO:0000256" key="2">
    <source>
        <dbReference type="ARBA" id="ARBA00029447"/>
    </source>
</evidence>
<dbReference type="InterPro" id="IPR051310">
    <property type="entry name" value="MCP_chemotaxis"/>
</dbReference>
<dbReference type="Proteomes" id="UP000030700">
    <property type="component" value="Unassembled WGS sequence"/>
</dbReference>
<gene>
    <name evidence="7" type="ORF">U14_03750</name>
</gene>
<dbReference type="SMART" id="SM00283">
    <property type="entry name" value="MA"/>
    <property type="match status" value="1"/>
</dbReference>
<dbReference type="GO" id="GO:0005886">
    <property type="term" value="C:plasma membrane"/>
    <property type="evidence" value="ECO:0007669"/>
    <property type="project" value="TreeGrafter"/>
</dbReference>
<dbReference type="PANTHER" id="PTHR43531">
    <property type="entry name" value="PROTEIN ICFG"/>
    <property type="match status" value="1"/>
</dbReference>
<dbReference type="EMBL" id="DF820458">
    <property type="protein sequence ID" value="GAK52499.1"/>
    <property type="molecule type" value="Genomic_DNA"/>
</dbReference>
<dbReference type="STRING" id="1499966.U14_03750"/>
<dbReference type="AlphaFoldDB" id="A0A081BQ33"/>
<evidence type="ECO:0000259" key="6">
    <source>
        <dbReference type="PROSITE" id="PS50885"/>
    </source>
</evidence>
<dbReference type="CDD" id="cd06225">
    <property type="entry name" value="HAMP"/>
    <property type="match status" value="1"/>
</dbReference>
<evidence type="ECO:0000256" key="1">
    <source>
        <dbReference type="ARBA" id="ARBA00022500"/>
    </source>
</evidence>
<keyword evidence="8" id="KW-1185">Reference proteome</keyword>
<dbReference type="Pfam" id="PF00672">
    <property type="entry name" value="HAMP"/>
    <property type="match status" value="1"/>
</dbReference>
<dbReference type="PROSITE" id="PS50885">
    <property type="entry name" value="HAMP"/>
    <property type="match status" value="1"/>
</dbReference>
<comment type="similarity">
    <text evidence="2">Belongs to the methyl-accepting chemotaxis (MCP) protein family.</text>
</comment>
<accession>A0A081BQ33</accession>
<feature type="transmembrane region" description="Helical" evidence="4">
    <location>
        <begin position="12"/>
        <end position="31"/>
    </location>
</feature>
<evidence type="ECO:0000256" key="3">
    <source>
        <dbReference type="PROSITE-ProRule" id="PRU00284"/>
    </source>
</evidence>
<dbReference type="PROSITE" id="PS50111">
    <property type="entry name" value="CHEMOTAXIS_TRANSDUC_2"/>
    <property type="match status" value="1"/>
</dbReference>
<dbReference type="Gene3D" id="1.10.287.950">
    <property type="entry name" value="Methyl-accepting chemotaxis protein"/>
    <property type="match status" value="1"/>
</dbReference>
<evidence type="ECO:0000313" key="7">
    <source>
        <dbReference type="EMBL" id="GAK52499.1"/>
    </source>
</evidence>
<organism evidence="7">
    <name type="scientific">Candidatus Moduliflexus flocculans</name>
    <dbReference type="NCBI Taxonomy" id="1499966"/>
    <lineage>
        <taxon>Bacteria</taxon>
        <taxon>Candidatus Moduliflexota</taxon>
        <taxon>Candidatus Moduliflexia</taxon>
        <taxon>Candidatus Moduliflexales</taxon>
        <taxon>Candidatus Moduliflexaceae</taxon>
    </lineage>
</organism>
<dbReference type="GO" id="GO:0004888">
    <property type="term" value="F:transmembrane signaling receptor activity"/>
    <property type="evidence" value="ECO:0007669"/>
    <property type="project" value="TreeGrafter"/>
</dbReference>
<evidence type="ECO:0000256" key="4">
    <source>
        <dbReference type="SAM" id="Phobius"/>
    </source>
</evidence>
<reference evidence="7" key="1">
    <citation type="journal article" date="2015" name="PeerJ">
        <title>First genomic representation of candidate bacterial phylum KSB3 points to enhanced environmental sensing as a trigger of wastewater bulking.</title>
        <authorList>
            <person name="Sekiguchi Y."/>
            <person name="Ohashi A."/>
            <person name="Parks D.H."/>
            <person name="Yamauchi T."/>
            <person name="Tyson G.W."/>
            <person name="Hugenholtz P."/>
        </authorList>
    </citation>
    <scope>NUCLEOTIDE SEQUENCE [LARGE SCALE GENOMIC DNA]</scope>
</reference>
<dbReference type="GO" id="GO:0007165">
    <property type="term" value="P:signal transduction"/>
    <property type="evidence" value="ECO:0007669"/>
    <property type="project" value="UniProtKB-KW"/>
</dbReference>
<dbReference type="SMART" id="SM00304">
    <property type="entry name" value="HAMP"/>
    <property type="match status" value="2"/>
</dbReference>
<keyword evidence="4" id="KW-1133">Transmembrane helix</keyword>
<keyword evidence="4" id="KW-0812">Transmembrane</keyword>
<dbReference type="InterPro" id="IPR003660">
    <property type="entry name" value="HAMP_dom"/>
</dbReference>
<keyword evidence="1" id="KW-0145">Chemotaxis</keyword>
<evidence type="ECO:0000259" key="5">
    <source>
        <dbReference type="PROSITE" id="PS50111"/>
    </source>
</evidence>
<keyword evidence="3" id="KW-0807">Transducer</keyword>
<feature type="transmembrane region" description="Helical" evidence="4">
    <location>
        <begin position="343"/>
        <end position="366"/>
    </location>
</feature>
<dbReference type="PANTHER" id="PTHR43531:SF11">
    <property type="entry name" value="METHYL-ACCEPTING CHEMOTAXIS PROTEIN 3"/>
    <property type="match status" value="1"/>
</dbReference>
<name>A0A081BQ33_9BACT</name>
<evidence type="ECO:0000313" key="8">
    <source>
        <dbReference type="Proteomes" id="UP000030700"/>
    </source>
</evidence>
<feature type="domain" description="Methyl-accepting transducer" evidence="5">
    <location>
        <begin position="539"/>
        <end position="775"/>
    </location>
</feature>
<dbReference type="HOGENOM" id="CLU_323068_0_0_0"/>
<keyword evidence="4" id="KW-0472">Membrane</keyword>
<proteinExistence type="inferred from homology"/>
<dbReference type="GO" id="GO:0006935">
    <property type="term" value="P:chemotaxis"/>
    <property type="evidence" value="ECO:0007669"/>
    <property type="project" value="UniProtKB-KW"/>
</dbReference>
<dbReference type="Gene3D" id="6.10.340.10">
    <property type="match status" value="1"/>
</dbReference>